<gene>
    <name evidence="1" type="ORF">AVL57_03865</name>
</gene>
<evidence type="ECO:0000313" key="1">
    <source>
        <dbReference type="EMBL" id="AMJ73189.1"/>
    </source>
</evidence>
<dbReference type="GeneID" id="83256795"/>
<keyword evidence="2" id="KW-1185">Reference proteome</keyword>
<dbReference type="Proteomes" id="UP000056750">
    <property type="component" value="Chromosome"/>
</dbReference>
<dbReference type="RefSeq" id="WP_057794169.1">
    <property type="nucleotide sequence ID" value="NZ_CP013926.1"/>
</dbReference>
<name>A0ABN4LHA0_9ALTE</name>
<reference evidence="1 2" key="1">
    <citation type="submission" date="2015-12" db="EMBL/GenBank/DDBJ databases">
        <title>Intraspecies pangenome expansion in the marine bacterium Alteromonas.</title>
        <authorList>
            <person name="Lopez-Perez M."/>
            <person name="Rodriguez-Valera F."/>
        </authorList>
    </citation>
    <scope>NUCLEOTIDE SEQUENCE [LARGE SCALE GENOMIC DNA]</scope>
    <source>
        <strain evidence="1 2">LMG 21861</strain>
    </source>
</reference>
<protein>
    <submittedName>
        <fullName evidence="1">Uncharacterized protein</fullName>
    </submittedName>
</protein>
<dbReference type="EMBL" id="CP013926">
    <property type="protein sequence ID" value="AMJ73189.1"/>
    <property type="molecule type" value="Genomic_DNA"/>
</dbReference>
<organism evidence="1 2">
    <name type="scientific">Alteromonas stellipolaris</name>
    <dbReference type="NCBI Taxonomy" id="233316"/>
    <lineage>
        <taxon>Bacteria</taxon>
        <taxon>Pseudomonadati</taxon>
        <taxon>Pseudomonadota</taxon>
        <taxon>Gammaproteobacteria</taxon>
        <taxon>Alteromonadales</taxon>
        <taxon>Alteromonadaceae</taxon>
        <taxon>Alteromonas/Salinimonas group</taxon>
        <taxon>Alteromonas</taxon>
    </lineage>
</organism>
<proteinExistence type="predicted"/>
<sequence length="104" mass="11688">MNAREFVSLWKEEINTSLSQYQDTNQESLVQALYQKLNLTTEQEKTFWEAAEVMLNDTAYTFLMALDGCAQLGGNQQTYKIFGEDGNLISDCGDIEAAAGDLFE</sequence>
<accession>A0ABN4LHA0</accession>
<evidence type="ECO:0000313" key="2">
    <source>
        <dbReference type="Proteomes" id="UP000056750"/>
    </source>
</evidence>